<dbReference type="OMA" id="AEMWKSA"/>
<dbReference type="InterPro" id="IPR007109">
    <property type="entry name" value="Brix"/>
</dbReference>
<dbReference type="RefSeq" id="XP_012647267.1">
    <property type="nucleotide sequence ID" value="XM_012791813.1"/>
</dbReference>
<dbReference type="GO" id="GO:0005730">
    <property type="term" value="C:nucleolus"/>
    <property type="evidence" value="ECO:0007669"/>
    <property type="project" value="UniProtKB-SubCell"/>
</dbReference>
<dbReference type="AlphaFoldDB" id="I7I7U8"/>
<evidence type="ECO:0000313" key="7">
    <source>
        <dbReference type="Proteomes" id="UP000002899"/>
    </source>
</evidence>
<dbReference type="Proteomes" id="UP000002899">
    <property type="component" value="Chromosome I"/>
</dbReference>
<evidence type="ECO:0000256" key="3">
    <source>
        <dbReference type="ARBA" id="ARBA00023242"/>
    </source>
</evidence>
<evidence type="ECO:0000313" key="6">
    <source>
        <dbReference type="EMBL" id="CCF72658.1"/>
    </source>
</evidence>
<dbReference type="GeneID" id="24423270"/>
<dbReference type="KEGG" id="bmic:BMR1_01G00975"/>
<dbReference type="PROSITE" id="PS50833">
    <property type="entry name" value="BRIX"/>
    <property type="match status" value="1"/>
</dbReference>
<dbReference type="GO" id="GO:0000027">
    <property type="term" value="P:ribosomal large subunit assembly"/>
    <property type="evidence" value="ECO:0007669"/>
    <property type="project" value="InterPro"/>
</dbReference>
<dbReference type="InterPro" id="IPR039770">
    <property type="entry name" value="Rpf2"/>
</dbReference>
<dbReference type="SMART" id="SM00879">
    <property type="entry name" value="Brix"/>
    <property type="match status" value="1"/>
</dbReference>
<reference evidence="6 7" key="2">
    <citation type="journal article" date="2013" name="PLoS ONE">
        <title>Whole genome mapping and re-organization of the nuclear and mitochondrial genomes of Babesia microti isolates.</title>
        <authorList>
            <person name="Cornillot E."/>
            <person name="Dassouli A."/>
            <person name="Garg A."/>
            <person name="Pachikara N."/>
            <person name="Randazzo S."/>
            <person name="Depoix D."/>
            <person name="Carcy B."/>
            <person name="Delbecq S."/>
            <person name="Frutos R."/>
            <person name="Silva J.C."/>
            <person name="Sutton R."/>
            <person name="Krause P.J."/>
            <person name="Mamoun C.B."/>
        </authorList>
    </citation>
    <scope>NUCLEOTIDE SEQUENCE [LARGE SCALE GENOMIC DNA]</scope>
    <source>
        <strain evidence="6 7">RI</strain>
    </source>
</reference>
<dbReference type="VEuPathDB" id="PiroplasmaDB:BMR1_01G00975"/>
<accession>I7I7U8</accession>
<protein>
    <recommendedName>
        <fullName evidence="4">Ribosome production factor 2 homolog</fullName>
    </recommendedName>
    <alternativeName>
        <fullName evidence="4">Ribosome biogenesis protein RPF2 homolog</fullName>
    </alternativeName>
</protein>
<dbReference type="GO" id="GO:0019843">
    <property type="term" value="F:rRNA binding"/>
    <property type="evidence" value="ECO:0007669"/>
    <property type="project" value="UniProtKB-UniRule"/>
</dbReference>
<organism evidence="6 7">
    <name type="scientific">Babesia microti (strain RI)</name>
    <dbReference type="NCBI Taxonomy" id="1133968"/>
    <lineage>
        <taxon>Eukaryota</taxon>
        <taxon>Sar</taxon>
        <taxon>Alveolata</taxon>
        <taxon>Apicomplexa</taxon>
        <taxon>Aconoidasida</taxon>
        <taxon>Piroplasmida</taxon>
        <taxon>Babesiidae</taxon>
        <taxon>Babesia</taxon>
    </lineage>
</organism>
<gene>
    <name evidence="6" type="ORF">BMR1_01G00975</name>
</gene>
<comment type="similarity">
    <text evidence="2 4">Belongs to the RPF2 family.</text>
</comment>
<sequence>MSVKNGEVEGPKNILLFKAPKCSNSGRQLLRDFRILKRHNSVFQTHMTQHMNGKHQTVKDEAIHLARNYKCGLYCIASSSKKKPLGLEIGRVFNKLSLESVKFKVLDYVPIDAFRRAYTHRNISETSDYAVSLVIAQGSFFSNGSMKQAKEILTDFFHSYNDGKIYLEGVEQAIIISSKEPDLIYIRRYKIGLTCGTGADSPKVQLYEMGPSIDLQLTDSCIPDPELMKKAMETNKKIHITPGIGVDKKIIKRGKNAKTTIMANTVGKVYVPPQNFDQIYTPHAKLRKQRGKEND</sequence>
<reference evidence="6 7" key="1">
    <citation type="journal article" date="2012" name="Nucleic Acids Res.">
        <title>Sequencing of the smallest Apicomplexan genome from the human pathogen Babesia microti.</title>
        <authorList>
            <person name="Cornillot E."/>
            <person name="Hadj-Kaddour K."/>
            <person name="Dassouli A."/>
            <person name="Noel B."/>
            <person name="Ranwez V."/>
            <person name="Vacherie B."/>
            <person name="Augagneur Y."/>
            <person name="Bres V."/>
            <person name="Duclos A."/>
            <person name="Randazzo S."/>
            <person name="Carcy B."/>
            <person name="Debierre-Grockiego F."/>
            <person name="Delbecq S."/>
            <person name="Moubri-Menage K."/>
            <person name="Shams-Eldin H."/>
            <person name="Usmani-Brown S."/>
            <person name="Bringaud F."/>
            <person name="Wincker P."/>
            <person name="Vivares C.P."/>
            <person name="Schwarz R.T."/>
            <person name="Schetters T.P."/>
            <person name="Krause P.J."/>
            <person name="Gorenflot A."/>
            <person name="Berry V."/>
            <person name="Barbe V."/>
            <person name="Ben Mamoun C."/>
        </authorList>
    </citation>
    <scope>NUCLEOTIDE SEQUENCE [LARGE SCALE GENOMIC DNA]</scope>
    <source>
        <strain evidence="6 7">RI</strain>
    </source>
</reference>
<dbReference type="OrthoDB" id="407658at2759"/>
<name>I7I7U8_BABMR</name>
<proteinExistence type="inferred from homology"/>
<keyword evidence="3 4" id="KW-0539">Nucleus</keyword>
<evidence type="ECO:0000256" key="4">
    <source>
        <dbReference type="RuleBase" id="RU367086"/>
    </source>
</evidence>
<feature type="domain" description="Brix" evidence="5">
    <location>
        <begin position="12"/>
        <end position="226"/>
    </location>
</feature>
<evidence type="ECO:0000259" key="5">
    <source>
        <dbReference type="PROSITE" id="PS50833"/>
    </source>
</evidence>
<evidence type="ECO:0000256" key="1">
    <source>
        <dbReference type="ARBA" id="ARBA00004604"/>
    </source>
</evidence>
<evidence type="ECO:0000256" key="2">
    <source>
        <dbReference type="ARBA" id="ARBA00010782"/>
    </source>
</evidence>
<dbReference type="PANTHER" id="PTHR12728">
    <property type="entry name" value="BRIX DOMAIN CONTAINING PROTEIN"/>
    <property type="match status" value="1"/>
</dbReference>
<keyword evidence="7" id="KW-1185">Reference proteome</keyword>
<dbReference type="PANTHER" id="PTHR12728:SF0">
    <property type="entry name" value="RIBOSOME PRODUCTION FACTOR 2 HOMOLOG"/>
    <property type="match status" value="1"/>
</dbReference>
<dbReference type="Pfam" id="PF04427">
    <property type="entry name" value="Brix"/>
    <property type="match status" value="1"/>
</dbReference>
<reference evidence="6 7" key="3">
    <citation type="journal article" date="2016" name="Sci. Rep.">
        <title>Genome-wide diversity and gene expression profiling of Babesia microti isolates identify polymorphic genes that mediate host-pathogen interactions.</title>
        <authorList>
            <person name="Silva J.C."/>
            <person name="Cornillot E."/>
            <person name="McCracken C."/>
            <person name="Usmani-Brown S."/>
            <person name="Dwivedi A."/>
            <person name="Ifeonu O.O."/>
            <person name="Crabtree J."/>
            <person name="Gotia H.T."/>
            <person name="Virji A.Z."/>
            <person name="Reynes C."/>
            <person name="Colinge J."/>
            <person name="Kumar V."/>
            <person name="Lawres L."/>
            <person name="Pazzi J.E."/>
            <person name="Pablo J.V."/>
            <person name="Hung C."/>
            <person name="Brancato J."/>
            <person name="Kumari P."/>
            <person name="Orvis J."/>
            <person name="Tretina K."/>
            <person name="Chibucos M."/>
            <person name="Ott S."/>
            <person name="Sadzewicz L."/>
            <person name="Sengamalay N."/>
            <person name="Shetty A.C."/>
            <person name="Su Q."/>
            <person name="Tallon L."/>
            <person name="Fraser C.M."/>
            <person name="Frutos R."/>
            <person name="Molina D.M."/>
            <person name="Krause P.J."/>
            <person name="Ben Mamoun C."/>
        </authorList>
    </citation>
    <scope>NUCLEOTIDE SEQUENCE [LARGE SCALE GENOMIC DNA]</scope>
    <source>
        <strain evidence="6 7">RI</strain>
    </source>
</reference>
<comment type="subcellular location">
    <subcellularLocation>
        <location evidence="1 4">Nucleus</location>
        <location evidence="1 4">Nucleolus</location>
    </subcellularLocation>
</comment>
<dbReference type="EMBL" id="FO082871">
    <property type="protein sequence ID" value="CCF72658.1"/>
    <property type="molecule type" value="Genomic_DNA"/>
</dbReference>
<dbReference type="GO" id="GO:0000463">
    <property type="term" value="P:maturation of LSU-rRNA from tricistronic rRNA transcript (SSU-rRNA, 5.8S rRNA, LSU-rRNA)"/>
    <property type="evidence" value="ECO:0007669"/>
    <property type="project" value="TreeGrafter"/>
</dbReference>